<dbReference type="InterPro" id="IPR051105">
    <property type="entry name" value="WWC/KIBRA_Hippo_Reg"/>
</dbReference>
<dbReference type="GO" id="GO:0005737">
    <property type="term" value="C:cytoplasm"/>
    <property type="evidence" value="ECO:0007669"/>
    <property type="project" value="UniProtKB-SubCell"/>
</dbReference>
<accession>A0A7S4I4G1</accession>
<dbReference type="PANTHER" id="PTHR14791:SF29">
    <property type="entry name" value="PROTEIN KIBRA"/>
    <property type="match status" value="1"/>
</dbReference>
<evidence type="ECO:0000313" key="7">
    <source>
        <dbReference type="EMBL" id="CAE2218329.1"/>
    </source>
</evidence>
<dbReference type="EMBL" id="HBKO01018186">
    <property type="protein sequence ID" value="CAE2218329.1"/>
    <property type="molecule type" value="Transcribed_RNA"/>
</dbReference>
<dbReference type="InterPro" id="IPR001202">
    <property type="entry name" value="WW_dom"/>
</dbReference>
<evidence type="ECO:0000259" key="6">
    <source>
        <dbReference type="PROSITE" id="PS50020"/>
    </source>
</evidence>
<name>A0A7S4I4G1_9EUKA</name>
<evidence type="ECO:0000256" key="5">
    <source>
        <dbReference type="SAM" id="SignalP"/>
    </source>
</evidence>
<feature type="domain" description="WW" evidence="6">
    <location>
        <begin position="39"/>
        <end position="73"/>
    </location>
</feature>
<evidence type="ECO:0000256" key="2">
    <source>
        <dbReference type="ARBA" id="ARBA00022490"/>
    </source>
</evidence>
<comment type="subcellular location">
    <subcellularLocation>
        <location evidence="1">Cytoplasm</location>
    </subcellularLocation>
</comment>
<dbReference type="Pfam" id="PF00397">
    <property type="entry name" value="WW"/>
    <property type="match status" value="2"/>
</dbReference>
<dbReference type="PROSITE" id="PS01159">
    <property type="entry name" value="WW_DOMAIN_1"/>
    <property type="match status" value="1"/>
</dbReference>
<feature type="compositionally biased region" description="Polar residues" evidence="4">
    <location>
        <begin position="50"/>
        <end position="66"/>
    </location>
</feature>
<sequence length="281" mass="30601">MHFTLTSLAAAAALALRPAVIVSRTTGRSRGAVAQHGELPLPHPWEPHIDQNSGQVYYSNPQTGESQWEPPPAAQTSNDCAWDQHDPGGALWRLVPHAGVTGFSGDGTIERAIVAEHGRAAVELPYSLRAGDSRVLSRWNMVEQALTVSRVQSIVRILPDGTATLVSKGRGPTLWRAGKSTSSNALYPWYPLKEDETIVLGDEDLISLDCNNPEDAVFSCLAESVSLQQGDSSKQGLYEQQGQQQLLPYPWEQLVDDHSGHVFYSNLLTGETQWDSPIGVL</sequence>
<dbReference type="AlphaFoldDB" id="A0A7S4I4G1"/>
<evidence type="ECO:0000256" key="1">
    <source>
        <dbReference type="ARBA" id="ARBA00004496"/>
    </source>
</evidence>
<keyword evidence="3" id="KW-0597">Phosphoprotein</keyword>
<evidence type="ECO:0000256" key="3">
    <source>
        <dbReference type="ARBA" id="ARBA00022553"/>
    </source>
</evidence>
<keyword evidence="2" id="KW-0963">Cytoplasm</keyword>
<reference evidence="7" key="1">
    <citation type="submission" date="2021-01" db="EMBL/GenBank/DDBJ databases">
        <authorList>
            <person name="Corre E."/>
            <person name="Pelletier E."/>
            <person name="Niang G."/>
            <person name="Scheremetjew M."/>
            <person name="Finn R."/>
            <person name="Kale V."/>
            <person name="Holt S."/>
            <person name="Cochrane G."/>
            <person name="Meng A."/>
            <person name="Brown T."/>
            <person name="Cohen L."/>
        </authorList>
    </citation>
    <scope>NUCLEOTIDE SEQUENCE</scope>
    <source>
        <strain evidence="7">UIO037</strain>
    </source>
</reference>
<dbReference type="PANTHER" id="PTHR14791">
    <property type="entry name" value="BOMB/KIRA PROTEINS"/>
    <property type="match status" value="1"/>
</dbReference>
<dbReference type="InterPro" id="IPR036020">
    <property type="entry name" value="WW_dom_sf"/>
</dbReference>
<dbReference type="SMART" id="SM00456">
    <property type="entry name" value="WW"/>
    <property type="match status" value="2"/>
</dbReference>
<gene>
    <name evidence="7" type="ORF">CPOL0286_LOCUS8288</name>
</gene>
<feature type="signal peptide" evidence="5">
    <location>
        <begin position="1"/>
        <end position="15"/>
    </location>
</feature>
<feature type="region of interest" description="Disordered" evidence="4">
    <location>
        <begin position="37"/>
        <end position="79"/>
    </location>
</feature>
<dbReference type="PROSITE" id="PS50020">
    <property type="entry name" value="WW_DOMAIN_2"/>
    <property type="match status" value="2"/>
</dbReference>
<feature type="domain" description="WW" evidence="6">
    <location>
        <begin position="245"/>
        <end position="279"/>
    </location>
</feature>
<proteinExistence type="predicted"/>
<evidence type="ECO:0000256" key="4">
    <source>
        <dbReference type="SAM" id="MobiDB-lite"/>
    </source>
</evidence>
<feature type="chain" id="PRO_5030766725" description="WW domain-containing protein" evidence="5">
    <location>
        <begin position="16"/>
        <end position="281"/>
    </location>
</feature>
<organism evidence="7">
    <name type="scientific">Prymnesium polylepis</name>
    <dbReference type="NCBI Taxonomy" id="72548"/>
    <lineage>
        <taxon>Eukaryota</taxon>
        <taxon>Haptista</taxon>
        <taxon>Haptophyta</taxon>
        <taxon>Prymnesiophyceae</taxon>
        <taxon>Prymnesiales</taxon>
        <taxon>Prymnesiaceae</taxon>
        <taxon>Prymnesium</taxon>
    </lineage>
</organism>
<dbReference type="Gene3D" id="2.20.70.10">
    <property type="match status" value="2"/>
</dbReference>
<dbReference type="SUPFAM" id="SSF51045">
    <property type="entry name" value="WW domain"/>
    <property type="match status" value="2"/>
</dbReference>
<dbReference type="CDD" id="cd00201">
    <property type="entry name" value="WW"/>
    <property type="match status" value="2"/>
</dbReference>
<keyword evidence="5" id="KW-0732">Signal</keyword>
<protein>
    <recommendedName>
        <fullName evidence="6">WW domain-containing protein</fullName>
    </recommendedName>
</protein>